<dbReference type="EMBL" id="LKEU01000018">
    <property type="protein sequence ID" value="OFV71644.1"/>
    <property type="molecule type" value="Genomic_DNA"/>
</dbReference>
<protein>
    <recommendedName>
        <fullName evidence="3">RloB domain-containing protein</fullName>
    </recommendedName>
</protein>
<name>A0A1F2PLB3_9FIRM</name>
<accession>A0A1F2PLB3</accession>
<comment type="caution">
    <text evidence="1">The sequence shown here is derived from an EMBL/GenBank/DDBJ whole genome shotgun (WGS) entry which is preliminary data.</text>
</comment>
<gene>
    <name evidence="1" type="ORF">ACWI_09490</name>
</gene>
<dbReference type="Proteomes" id="UP000176244">
    <property type="component" value="Unassembled WGS sequence"/>
</dbReference>
<evidence type="ECO:0008006" key="3">
    <source>
        <dbReference type="Google" id="ProtNLM"/>
    </source>
</evidence>
<reference evidence="1 2" key="1">
    <citation type="submission" date="2015-09" db="EMBL/GenBank/DDBJ databases">
        <title>Genome sequence of Acetobacterium wieringae DSM 1911.</title>
        <authorList>
            <person name="Poehlein A."/>
            <person name="Bengelsdorf F.R."/>
            <person name="Schiel-Bengelsdorf B."/>
            <person name="Duerre P."/>
            <person name="Daniel R."/>
        </authorList>
    </citation>
    <scope>NUCLEOTIDE SEQUENCE [LARGE SCALE GENOMIC DNA]</scope>
    <source>
        <strain evidence="1 2">DSM 1911</strain>
    </source>
</reference>
<evidence type="ECO:0000313" key="1">
    <source>
        <dbReference type="EMBL" id="OFV71644.1"/>
    </source>
</evidence>
<organism evidence="1 2">
    <name type="scientific">Acetobacterium wieringae</name>
    <dbReference type="NCBI Taxonomy" id="52694"/>
    <lineage>
        <taxon>Bacteria</taxon>
        <taxon>Bacillati</taxon>
        <taxon>Bacillota</taxon>
        <taxon>Clostridia</taxon>
        <taxon>Eubacteriales</taxon>
        <taxon>Eubacteriaceae</taxon>
        <taxon>Acetobacterium</taxon>
    </lineage>
</organism>
<sequence length="253" mass="29572">MDEAHIKKILVLVEGAKTDVLLMNKIISSYPILDDYRIVSYCTNIYALYQEMMMAGQEDLEATDILLVLKSREKREENRKLFDEKYTDILLVFDLDPQDSRYDSDVLLALQKHFSDSSDMGKLYLNYPMVEAFYHLKSIPDDDYYHRMTALAELKNKKYKLRVQQETLGSDYRKFAVSRDQMTIVIRQNMAKAHGLQSDERIDWSHDGVTQEIDHLKVLQLQLALLEKEEQLQVLSTCGFFIADYNPGFLKMT</sequence>
<dbReference type="RefSeq" id="WP_070370290.1">
    <property type="nucleotide sequence ID" value="NZ_LKEU01000018.1"/>
</dbReference>
<evidence type="ECO:0000313" key="2">
    <source>
        <dbReference type="Proteomes" id="UP000176244"/>
    </source>
</evidence>
<dbReference type="AlphaFoldDB" id="A0A1F2PLB3"/>
<dbReference type="STRING" id="52694.ACWI_09490"/>
<proteinExistence type="predicted"/>